<dbReference type="Gene3D" id="3.40.50.300">
    <property type="entry name" value="P-loop containing nucleotide triphosphate hydrolases"/>
    <property type="match status" value="1"/>
</dbReference>
<comment type="similarity">
    <text evidence="1">Belongs to the thymidylate kinase family.</text>
</comment>
<dbReference type="Pfam" id="PF02223">
    <property type="entry name" value="Thymidylate_kin"/>
    <property type="match status" value="1"/>
</dbReference>
<dbReference type="GO" id="GO:0016301">
    <property type="term" value="F:kinase activity"/>
    <property type="evidence" value="ECO:0007669"/>
    <property type="project" value="UniProtKB-KW"/>
</dbReference>
<dbReference type="InterPro" id="IPR039430">
    <property type="entry name" value="Thymidylate_kin-like_dom"/>
</dbReference>
<organism evidence="6 7">
    <name type="scientific">Solibaculum intestinale</name>
    <dbReference type="NCBI Taxonomy" id="3133165"/>
    <lineage>
        <taxon>Bacteria</taxon>
        <taxon>Bacillati</taxon>
        <taxon>Bacillota</taxon>
        <taxon>Clostridia</taxon>
        <taxon>Eubacteriales</taxon>
        <taxon>Oscillospiraceae</taxon>
        <taxon>Solibaculum</taxon>
    </lineage>
</organism>
<evidence type="ECO:0000256" key="1">
    <source>
        <dbReference type="ARBA" id="ARBA00009776"/>
    </source>
</evidence>
<evidence type="ECO:0000256" key="4">
    <source>
        <dbReference type="ARBA" id="ARBA00022840"/>
    </source>
</evidence>
<keyword evidence="7" id="KW-1185">Reference proteome</keyword>
<keyword evidence="6" id="KW-0808">Transferase</keyword>
<evidence type="ECO:0000259" key="5">
    <source>
        <dbReference type="Pfam" id="PF02223"/>
    </source>
</evidence>
<evidence type="ECO:0000313" key="6">
    <source>
        <dbReference type="EMBL" id="MEQ2441121.1"/>
    </source>
</evidence>
<dbReference type="PANTHER" id="PTHR10344:SF4">
    <property type="entry name" value="UMP-CMP KINASE 2, MITOCHONDRIAL"/>
    <property type="match status" value="1"/>
</dbReference>
<protein>
    <recommendedName>
        <fullName evidence="2">Thymidylate kinase</fullName>
    </recommendedName>
</protein>
<keyword evidence="6" id="KW-0418">Kinase</keyword>
<dbReference type="PANTHER" id="PTHR10344">
    <property type="entry name" value="THYMIDYLATE KINASE"/>
    <property type="match status" value="1"/>
</dbReference>
<dbReference type="SUPFAM" id="SSF52540">
    <property type="entry name" value="P-loop containing nucleoside triphosphate hydrolases"/>
    <property type="match status" value="1"/>
</dbReference>
<name>A0ABV1E1D5_9FIRM</name>
<dbReference type="EMBL" id="JBBMFD010000018">
    <property type="protein sequence ID" value="MEQ2441121.1"/>
    <property type="molecule type" value="Genomic_DNA"/>
</dbReference>
<keyword evidence="4" id="KW-0067">ATP-binding</keyword>
<proteinExistence type="inferred from homology"/>
<evidence type="ECO:0000256" key="3">
    <source>
        <dbReference type="ARBA" id="ARBA00022741"/>
    </source>
</evidence>
<dbReference type="RefSeq" id="WP_349220016.1">
    <property type="nucleotide sequence ID" value="NZ_JBBMFD010000018.1"/>
</dbReference>
<dbReference type="InterPro" id="IPR027417">
    <property type="entry name" value="P-loop_NTPase"/>
</dbReference>
<evidence type="ECO:0000313" key="7">
    <source>
        <dbReference type="Proteomes" id="UP001489509"/>
    </source>
</evidence>
<keyword evidence="3" id="KW-0547">Nucleotide-binding</keyword>
<accession>A0ABV1E1D5</accession>
<dbReference type="Proteomes" id="UP001489509">
    <property type="component" value="Unassembled WGS sequence"/>
</dbReference>
<sequence>MRGLLVLEGLDGSGKSTQFACLLERLRSEGYTSKGISFPDYKEESSALVRMYLDGEFGSDADSVNAYAASSFYAVDRYASFKRHWQADYEAGTLIVAARYVTSNAIYQMAKLPKEEWEEYLSWLFDYEYNRLGLPRPDCVVFLDMPPQVSQKLLLKRYGGDESRKDVHERDEAYLLRCREAALFAANALSWTVISCAQEEGPRPVAQIHEDIFQVFRERLESRE</sequence>
<comment type="caution">
    <text evidence="6">The sequence shown here is derived from an EMBL/GenBank/DDBJ whole genome shotgun (WGS) entry which is preliminary data.</text>
</comment>
<reference evidence="6 7" key="1">
    <citation type="submission" date="2024-03" db="EMBL/GenBank/DDBJ databases">
        <title>Human intestinal bacterial collection.</title>
        <authorList>
            <person name="Pauvert C."/>
            <person name="Hitch T.C.A."/>
            <person name="Clavel T."/>
        </authorList>
    </citation>
    <scope>NUCLEOTIDE SEQUENCE [LARGE SCALE GENOMIC DNA]</scope>
    <source>
        <strain evidence="6 7">CLA-JM-H44</strain>
    </source>
</reference>
<gene>
    <name evidence="6" type="ORF">WMO26_09820</name>
</gene>
<evidence type="ECO:0000256" key="2">
    <source>
        <dbReference type="ARBA" id="ARBA00017144"/>
    </source>
</evidence>
<feature type="domain" description="Thymidylate kinase-like" evidence="5">
    <location>
        <begin position="7"/>
        <end position="198"/>
    </location>
</feature>